<organism evidence="2 3">
    <name type="scientific">Virgisporangium aliadipatigenens</name>
    <dbReference type="NCBI Taxonomy" id="741659"/>
    <lineage>
        <taxon>Bacteria</taxon>
        <taxon>Bacillati</taxon>
        <taxon>Actinomycetota</taxon>
        <taxon>Actinomycetes</taxon>
        <taxon>Micromonosporales</taxon>
        <taxon>Micromonosporaceae</taxon>
        <taxon>Virgisporangium</taxon>
    </lineage>
</organism>
<evidence type="ECO:0000259" key="1">
    <source>
        <dbReference type="PROSITE" id="PS51186"/>
    </source>
</evidence>
<dbReference type="EMBL" id="BOPF01000007">
    <property type="protein sequence ID" value="GIJ45360.1"/>
    <property type="molecule type" value="Genomic_DNA"/>
</dbReference>
<dbReference type="PROSITE" id="PS51186">
    <property type="entry name" value="GNAT"/>
    <property type="match status" value="1"/>
</dbReference>
<keyword evidence="3" id="KW-1185">Reference proteome</keyword>
<accession>A0A8J3YK02</accession>
<dbReference type="SUPFAM" id="SSF55729">
    <property type="entry name" value="Acyl-CoA N-acyltransferases (Nat)"/>
    <property type="match status" value="1"/>
</dbReference>
<dbReference type="Gene3D" id="3.40.630.30">
    <property type="match status" value="1"/>
</dbReference>
<dbReference type="InterPro" id="IPR027455">
    <property type="entry name" value="Sper_AcTfrase_N"/>
</dbReference>
<gene>
    <name evidence="2" type="ORF">Val02_22460</name>
</gene>
<dbReference type="InterPro" id="IPR000182">
    <property type="entry name" value="GNAT_dom"/>
</dbReference>
<evidence type="ECO:0000313" key="3">
    <source>
        <dbReference type="Proteomes" id="UP000619260"/>
    </source>
</evidence>
<dbReference type="Gene3D" id="1.10.287.900">
    <property type="entry name" value="The crystal structure of the spermine/spermidine acetyltransferase from enterococcus faecali"/>
    <property type="match status" value="1"/>
</dbReference>
<proteinExistence type="predicted"/>
<evidence type="ECO:0000313" key="2">
    <source>
        <dbReference type="EMBL" id="GIJ45360.1"/>
    </source>
</evidence>
<sequence length="153" mass="16984">MAVQLREITDDNRDAVLALEVAPSQKRFVSEVPESLAQAARYPEAKPWYRAVYDGDTPVGFVMLSWDVVPDPPDIVGPWFLWKLFVDGRFQGRGYGREIIRIVTALIRAEGATELLTSYVPAEDGPAGFYAKLGFVPTGEVDEDGEVITRLPL</sequence>
<dbReference type="InterPro" id="IPR016181">
    <property type="entry name" value="Acyl_CoA_acyltransferase"/>
</dbReference>
<dbReference type="AlphaFoldDB" id="A0A8J3YK02"/>
<name>A0A8J3YK02_9ACTN</name>
<dbReference type="CDD" id="cd04301">
    <property type="entry name" value="NAT_SF"/>
    <property type="match status" value="1"/>
</dbReference>
<comment type="caution">
    <text evidence="2">The sequence shown here is derived from an EMBL/GenBank/DDBJ whole genome shotgun (WGS) entry which is preliminary data.</text>
</comment>
<protein>
    <submittedName>
        <fullName evidence="2">N-acetyltransferase</fullName>
    </submittedName>
</protein>
<reference evidence="2" key="1">
    <citation type="submission" date="2021-01" db="EMBL/GenBank/DDBJ databases">
        <title>Whole genome shotgun sequence of Virgisporangium aliadipatigenens NBRC 105644.</title>
        <authorList>
            <person name="Komaki H."/>
            <person name="Tamura T."/>
        </authorList>
    </citation>
    <scope>NUCLEOTIDE SEQUENCE</scope>
    <source>
        <strain evidence="2">NBRC 105644</strain>
    </source>
</reference>
<dbReference type="Proteomes" id="UP000619260">
    <property type="component" value="Unassembled WGS sequence"/>
</dbReference>
<dbReference type="GO" id="GO:0016747">
    <property type="term" value="F:acyltransferase activity, transferring groups other than amino-acyl groups"/>
    <property type="evidence" value="ECO:0007669"/>
    <property type="project" value="InterPro"/>
</dbReference>
<dbReference type="RefSeq" id="WP_239152710.1">
    <property type="nucleotide sequence ID" value="NZ_BOPF01000007.1"/>
</dbReference>
<dbReference type="Pfam" id="PF00583">
    <property type="entry name" value="Acetyltransf_1"/>
    <property type="match status" value="1"/>
</dbReference>
<feature type="domain" description="N-acetyltransferase" evidence="1">
    <location>
        <begin position="3"/>
        <end position="153"/>
    </location>
</feature>